<sequence length="443" mass="47501" precursor="true">MPKTAVLSCLLLLSLAFAESQKRKSLPAAPPLPEAPAAFDNLSNGMVDDATHQADQLKFDSIETVADGLGPLYNGQSCRECHQNPTSGGASQITVLRVGHLGPDHRFQNPNIPINRGTEIITGRTLVNDRAICPSAAFPATDIQERVPDSETVRTTRISLNLLGDGLIEAVADQTLIDLSRKQCQSTHGKVCGLVIYVPIVEATGQAAVGRFGWKNQHASLLSFSGDAYLNEMGITTQLFPDEVTKLCNNAPEPNDTAGPDGLADMDRFARFVRASKAPPRDTALAATPAAQTGSALFDKAGCAVCHVATLATAPAGLKINGGAYTIPPALGGKTFHPFGDFLLHDVGTGDGIVIPTVEHYGRAARRMPRECSPDNFQRTQNRVRTAPLWGLRLRTRLMHDGASLTLRDAILRHAGEATQSAHSFRSLPPRDQEALLQFLRSL</sequence>
<dbReference type="EMBL" id="CP000473">
    <property type="protein sequence ID" value="ABJ83484.1"/>
    <property type="molecule type" value="Genomic_DNA"/>
</dbReference>
<keyword evidence="5" id="KW-0732">Signal</keyword>
<dbReference type="InterPro" id="IPR010538">
    <property type="entry name" value="DHOR"/>
</dbReference>
<feature type="domain" description="Cytochrome c" evidence="6">
    <location>
        <begin position="289"/>
        <end position="443"/>
    </location>
</feature>
<dbReference type="Gene3D" id="1.10.760.10">
    <property type="entry name" value="Cytochrome c-like domain"/>
    <property type="match status" value="1"/>
</dbReference>
<evidence type="ECO:0000256" key="1">
    <source>
        <dbReference type="ARBA" id="ARBA00022617"/>
    </source>
</evidence>
<dbReference type="KEGG" id="sus:Acid_2495"/>
<dbReference type="STRING" id="234267.Acid_2495"/>
<organism evidence="7">
    <name type="scientific">Solibacter usitatus (strain Ellin6076)</name>
    <dbReference type="NCBI Taxonomy" id="234267"/>
    <lineage>
        <taxon>Bacteria</taxon>
        <taxon>Pseudomonadati</taxon>
        <taxon>Acidobacteriota</taxon>
        <taxon>Terriglobia</taxon>
        <taxon>Bryobacterales</taxon>
        <taxon>Solibacteraceae</taxon>
        <taxon>Candidatus Solibacter</taxon>
    </lineage>
</organism>
<dbReference type="eggNOG" id="COG3488">
    <property type="taxonomic scope" value="Bacteria"/>
</dbReference>
<feature type="signal peptide" evidence="5">
    <location>
        <begin position="1"/>
        <end position="18"/>
    </location>
</feature>
<reference evidence="7" key="1">
    <citation type="submission" date="2006-10" db="EMBL/GenBank/DDBJ databases">
        <title>Complete sequence of Solibacter usitatus Ellin6076.</title>
        <authorList>
            <consortium name="US DOE Joint Genome Institute"/>
            <person name="Copeland A."/>
            <person name="Lucas S."/>
            <person name="Lapidus A."/>
            <person name="Barry K."/>
            <person name="Detter J.C."/>
            <person name="Glavina del Rio T."/>
            <person name="Hammon N."/>
            <person name="Israni S."/>
            <person name="Dalin E."/>
            <person name="Tice H."/>
            <person name="Pitluck S."/>
            <person name="Thompson L.S."/>
            <person name="Brettin T."/>
            <person name="Bruce D."/>
            <person name="Han C."/>
            <person name="Tapia R."/>
            <person name="Gilna P."/>
            <person name="Schmutz J."/>
            <person name="Larimer F."/>
            <person name="Land M."/>
            <person name="Hauser L."/>
            <person name="Kyrpides N."/>
            <person name="Mikhailova N."/>
            <person name="Janssen P.H."/>
            <person name="Kuske C.R."/>
            <person name="Richardson P."/>
        </authorList>
    </citation>
    <scope>NUCLEOTIDE SEQUENCE</scope>
    <source>
        <strain evidence="7">Ellin6076</strain>
    </source>
</reference>
<keyword evidence="2 4" id="KW-0479">Metal-binding</keyword>
<keyword evidence="1 4" id="KW-0349">Heme</keyword>
<dbReference type="OrthoDB" id="9805202at2"/>
<evidence type="ECO:0000256" key="4">
    <source>
        <dbReference type="PROSITE-ProRule" id="PRU00433"/>
    </source>
</evidence>
<dbReference type="GO" id="GO:0009055">
    <property type="term" value="F:electron transfer activity"/>
    <property type="evidence" value="ECO:0007669"/>
    <property type="project" value="InterPro"/>
</dbReference>
<proteinExistence type="predicted"/>
<evidence type="ECO:0000313" key="7">
    <source>
        <dbReference type="EMBL" id="ABJ83484.1"/>
    </source>
</evidence>
<protein>
    <submittedName>
        <fullName evidence="7">Thiol oxidoreductase-like protein</fullName>
    </submittedName>
</protein>
<evidence type="ECO:0000256" key="3">
    <source>
        <dbReference type="ARBA" id="ARBA00023004"/>
    </source>
</evidence>
<dbReference type="InParanoid" id="Q024U2"/>
<dbReference type="InterPro" id="IPR036909">
    <property type="entry name" value="Cyt_c-like_dom_sf"/>
</dbReference>
<dbReference type="GO" id="GO:0020037">
    <property type="term" value="F:heme binding"/>
    <property type="evidence" value="ECO:0007669"/>
    <property type="project" value="InterPro"/>
</dbReference>
<feature type="chain" id="PRO_5004163672" evidence="5">
    <location>
        <begin position="19"/>
        <end position="443"/>
    </location>
</feature>
<dbReference type="GO" id="GO:0004130">
    <property type="term" value="F:cytochrome-c peroxidase activity"/>
    <property type="evidence" value="ECO:0007669"/>
    <property type="project" value="TreeGrafter"/>
</dbReference>
<accession>Q024U2</accession>
<evidence type="ECO:0000259" key="6">
    <source>
        <dbReference type="PROSITE" id="PS51007"/>
    </source>
</evidence>
<dbReference type="PIRSF" id="PIRSF028099">
    <property type="entry name" value="DUF1111"/>
    <property type="match status" value="1"/>
</dbReference>
<keyword evidence="3 4" id="KW-0408">Iron</keyword>
<evidence type="ECO:0000256" key="5">
    <source>
        <dbReference type="SAM" id="SignalP"/>
    </source>
</evidence>
<dbReference type="PANTHER" id="PTHR30600">
    <property type="entry name" value="CYTOCHROME C PEROXIDASE-RELATED"/>
    <property type="match status" value="1"/>
</dbReference>
<evidence type="ECO:0000256" key="2">
    <source>
        <dbReference type="ARBA" id="ARBA00022723"/>
    </source>
</evidence>
<dbReference type="HOGENOM" id="CLU_618054_0_0_0"/>
<dbReference type="PROSITE" id="PS51007">
    <property type="entry name" value="CYTC"/>
    <property type="match status" value="1"/>
</dbReference>
<dbReference type="InterPro" id="IPR051395">
    <property type="entry name" value="Cytochrome_c_Peroxidase/MauG"/>
</dbReference>
<dbReference type="GO" id="GO:0046872">
    <property type="term" value="F:metal ion binding"/>
    <property type="evidence" value="ECO:0007669"/>
    <property type="project" value="UniProtKB-KW"/>
</dbReference>
<dbReference type="InterPro" id="IPR009056">
    <property type="entry name" value="Cyt_c-like_dom"/>
</dbReference>
<gene>
    <name evidence="7" type="ordered locus">Acid_2495</name>
</gene>
<dbReference type="PANTHER" id="PTHR30600:SF4">
    <property type="entry name" value="CYTOCHROME C DOMAIN-CONTAINING PROTEIN"/>
    <property type="match status" value="1"/>
</dbReference>
<name>Q024U2_SOLUE</name>
<dbReference type="AlphaFoldDB" id="Q024U2"/>
<dbReference type="SUPFAM" id="SSF46626">
    <property type="entry name" value="Cytochrome c"/>
    <property type="match status" value="1"/>
</dbReference>
<dbReference type="Pfam" id="PF06537">
    <property type="entry name" value="DHOR"/>
    <property type="match status" value="1"/>
</dbReference>